<dbReference type="Pfam" id="PF20151">
    <property type="entry name" value="DUF6533"/>
    <property type="match status" value="1"/>
</dbReference>
<name>A0A165P6M5_9APHY</name>
<keyword evidence="1" id="KW-1133">Transmembrane helix</keyword>
<accession>A0A165P6M5</accession>
<organism evidence="3 4">
    <name type="scientific">Daedalea quercina L-15889</name>
    <dbReference type="NCBI Taxonomy" id="1314783"/>
    <lineage>
        <taxon>Eukaryota</taxon>
        <taxon>Fungi</taxon>
        <taxon>Dikarya</taxon>
        <taxon>Basidiomycota</taxon>
        <taxon>Agaricomycotina</taxon>
        <taxon>Agaricomycetes</taxon>
        <taxon>Polyporales</taxon>
        <taxon>Fomitopsis</taxon>
    </lineage>
</organism>
<evidence type="ECO:0000313" key="3">
    <source>
        <dbReference type="EMBL" id="KZT67830.1"/>
    </source>
</evidence>
<feature type="transmembrane region" description="Helical" evidence="1">
    <location>
        <begin position="75"/>
        <end position="95"/>
    </location>
</feature>
<keyword evidence="1" id="KW-0812">Transmembrane</keyword>
<keyword evidence="1" id="KW-0472">Membrane</keyword>
<proteinExistence type="predicted"/>
<evidence type="ECO:0000313" key="4">
    <source>
        <dbReference type="Proteomes" id="UP000076727"/>
    </source>
</evidence>
<dbReference type="InterPro" id="IPR045340">
    <property type="entry name" value="DUF6533"/>
</dbReference>
<feature type="transmembrane region" description="Helical" evidence="1">
    <location>
        <begin position="131"/>
        <end position="150"/>
    </location>
</feature>
<dbReference type="OrthoDB" id="2795234at2759"/>
<feature type="non-terminal residue" evidence="3">
    <location>
        <position position="1"/>
    </location>
</feature>
<keyword evidence="4" id="KW-1185">Reference proteome</keyword>
<reference evidence="3 4" key="1">
    <citation type="journal article" date="2016" name="Mol. Biol. Evol.">
        <title>Comparative Genomics of Early-Diverging Mushroom-Forming Fungi Provides Insights into the Origins of Lignocellulose Decay Capabilities.</title>
        <authorList>
            <person name="Nagy L.G."/>
            <person name="Riley R."/>
            <person name="Tritt A."/>
            <person name="Adam C."/>
            <person name="Daum C."/>
            <person name="Floudas D."/>
            <person name="Sun H."/>
            <person name="Yadav J.S."/>
            <person name="Pangilinan J."/>
            <person name="Larsson K.H."/>
            <person name="Matsuura K."/>
            <person name="Barry K."/>
            <person name="Labutti K."/>
            <person name="Kuo R."/>
            <person name="Ohm R.A."/>
            <person name="Bhattacharya S.S."/>
            <person name="Shirouzu T."/>
            <person name="Yoshinaga Y."/>
            <person name="Martin F.M."/>
            <person name="Grigoriev I.V."/>
            <person name="Hibbett D.S."/>
        </authorList>
    </citation>
    <scope>NUCLEOTIDE SEQUENCE [LARGE SCALE GENOMIC DNA]</scope>
    <source>
        <strain evidence="3 4">L-15889</strain>
    </source>
</reference>
<gene>
    <name evidence="3" type="ORF">DAEQUDRAFT_672388</name>
</gene>
<evidence type="ECO:0000256" key="1">
    <source>
        <dbReference type="SAM" id="Phobius"/>
    </source>
</evidence>
<dbReference type="Proteomes" id="UP000076727">
    <property type="component" value="Unassembled WGS sequence"/>
</dbReference>
<evidence type="ECO:0000259" key="2">
    <source>
        <dbReference type="Pfam" id="PF20151"/>
    </source>
</evidence>
<dbReference type="AlphaFoldDB" id="A0A165P6M5"/>
<feature type="domain" description="DUF6533" evidence="2">
    <location>
        <begin position="1"/>
        <end position="34"/>
    </location>
</feature>
<dbReference type="EMBL" id="KV429072">
    <property type="protein sequence ID" value="KZT67830.1"/>
    <property type="molecule type" value="Genomic_DNA"/>
</dbReference>
<sequence>YDYLLTLDREIKYFWKSRQSFGTILFYFYRYPALANTILEVLSRMGASWQTAKVRRTSPFFAALRVYAIFHRKRWVFVVVVVTSLVNPGILIYLFTRSIPSIGTVEGFSSCTLALAGSTLNYETCHATGMIFARVAGLISDSLVLILTFIKTSQARKIKKDESNLESSLRGVLLQDSKSRFPCTVCSGL</sequence>
<protein>
    <recommendedName>
        <fullName evidence="2">DUF6533 domain-containing protein</fullName>
    </recommendedName>
</protein>